<dbReference type="AlphaFoldDB" id="D2W3K8"/>
<dbReference type="InParanoid" id="D2W3K8"/>
<evidence type="ECO:0000313" key="3">
    <source>
        <dbReference type="Proteomes" id="UP000006671"/>
    </source>
</evidence>
<feature type="region of interest" description="Disordered" evidence="1">
    <location>
        <begin position="1"/>
        <end position="29"/>
    </location>
</feature>
<dbReference type="GeneID" id="8862259"/>
<feature type="compositionally biased region" description="Basic residues" evidence="1">
    <location>
        <begin position="15"/>
        <end position="29"/>
    </location>
</feature>
<evidence type="ECO:0000313" key="2">
    <source>
        <dbReference type="EMBL" id="EFC36328.1"/>
    </source>
</evidence>
<organism evidence="3">
    <name type="scientific">Naegleria gruberi</name>
    <name type="common">Amoeba</name>
    <dbReference type="NCBI Taxonomy" id="5762"/>
    <lineage>
        <taxon>Eukaryota</taxon>
        <taxon>Discoba</taxon>
        <taxon>Heterolobosea</taxon>
        <taxon>Tetramitia</taxon>
        <taxon>Eutetramitia</taxon>
        <taxon>Vahlkampfiidae</taxon>
        <taxon>Naegleria</taxon>
    </lineage>
</organism>
<dbReference type="EMBL" id="GG738932">
    <property type="protein sequence ID" value="EFC36328.1"/>
    <property type="molecule type" value="Genomic_DNA"/>
</dbReference>
<sequence>MNTTITSSTGSSSKSKTRGRIQKKAPRRQKTFSLFSNHNIQSTSFKVLQSTENSMMGVFKKTRSMCSLASYESVWNMNNTMIQNSMPQQPCVHSNCPPIIVTLTSSPSNNHTQQQSPTNTTPCTASRKKRVMSSSSLSSMCDSSSSENTIIAAPINIIPSMQGCHPILPHSQSSPQQVNISSLNITPIMQPSIVEMTTESLSPSSPGQYFKKGRIQMPTLRELLN</sequence>
<name>D2W3K8_NAEGR</name>
<reference evidence="2 3" key="1">
    <citation type="journal article" date="2010" name="Cell">
        <title>The genome of Naegleria gruberi illuminates early eukaryotic versatility.</title>
        <authorList>
            <person name="Fritz-Laylin L.K."/>
            <person name="Prochnik S.E."/>
            <person name="Ginger M.L."/>
            <person name="Dacks J.B."/>
            <person name="Carpenter M.L."/>
            <person name="Field M.C."/>
            <person name="Kuo A."/>
            <person name="Paredez A."/>
            <person name="Chapman J."/>
            <person name="Pham J."/>
            <person name="Shu S."/>
            <person name="Neupane R."/>
            <person name="Cipriano M."/>
            <person name="Mancuso J."/>
            <person name="Tu H."/>
            <person name="Salamov A."/>
            <person name="Lindquist E."/>
            <person name="Shapiro H."/>
            <person name="Lucas S."/>
            <person name="Grigoriev I.V."/>
            <person name="Cande W.Z."/>
            <person name="Fulton C."/>
            <person name="Rokhsar D.S."/>
            <person name="Dawson S.C."/>
        </authorList>
    </citation>
    <scope>NUCLEOTIDE SEQUENCE [LARGE SCALE GENOMIC DNA]</scope>
    <source>
        <strain evidence="2 3">NEG-M</strain>
    </source>
</reference>
<feature type="compositionally biased region" description="Polar residues" evidence="1">
    <location>
        <begin position="104"/>
        <end position="124"/>
    </location>
</feature>
<evidence type="ECO:0000256" key="1">
    <source>
        <dbReference type="SAM" id="MobiDB-lite"/>
    </source>
</evidence>
<protein>
    <submittedName>
        <fullName evidence="2">Predicted protein</fullName>
    </submittedName>
</protein>
<dbReference type="Proteomes" id="UP000006671">
    <property type="component" value="Unassembled WGS sequence"/>
</dbReference>
<dbReference type="VEuPathDB" id="AmoebaDB:NAEGRDRAFT_75978"/>
<feature type="region of interest" description="Disordered" evidence="1">
    <location>
        <begin position="104"/>
        <end position="128"/>
    </location>
</feature>
<accession>D2W3K8</accession>
<dbReference type="RefSeq" id="XP_002669072.1">
    <property type="nucleotide sequence ID" value="XM_002669026.1"/>
</dbReference>
<feature type="compositionally biased region" description="Low complexity" evidence="1">
    <location>
        <begin position="1"/>
        <end position="14"/>
    </location>
</feature>
<dbReference type="KEGG" id="ngr:NAEGRDRAFT_75978"/>
<keyword evidence="3" id="KW-1185">Reference proteome</keyword>
<gene>
    <name evidence="2" type="ORF">NAEGRDRAFT_75978</name>
</gene>
<proteinExistence type="predicted"/>